<evidence type="ECO:0000313" key="2">
    <source>
        <dbReference type="Proteomes" id="UP000249248"/>
    </source>
</evidence>
<dbReference type="RefSeq" id="WP_111062846.1">
    <property type="nucleotide sequence ID" value="NZ_JBHUCU010000016.1"/>
</dbReference>
<keyword evidence="2" id="KW-1185">Reference proteome</keyword>
<evidence type="ECO:0000313" key="1">
    <source>
        <dbReference type="EMBL" id="PZE17321.1"/>
    </source>
</evidence>
<dbReference type="AlphaFoldDB" id="A0A2W1N2V1"/>
<proteinExistence type="predicted"/>
<dbReference type="EMBL" id="QKSB01000004">
    <property type="protein sequence ID" value="PZE17321.1"/>
    <property type="molecule type" value="Genomic_DNA"/>
</dbReference>
<organism evidence="1 2">
    <name type="scientific">Putridiphycobacter roseus</name>
    <dbReference type="NCBI Taxonomy" id="2219161"/>
    <lineage>
        <taxon>Bacteria</taxon>
        <taxon>Pseudomonadati</taxon>
        <taxon>Bacteroidota</taxon>
        <taxon>Flavobacteriia</taxon>
        <taxon>Flavobacteriales</taxon>
        <taxon>Crocinitomicaceae</taxon>
        <taxon>Putridiphycobacter</taxon>
    </lineage>
</organism>
<dbReference type="Proteomes" id="UP000249248">
    <property type="component" value="Unassembled WGS sequence"/>
</dbReference>
<name>A0A2W1N2V1_9FLAO</name>
<protein>
    <submittedName>
        <fullName evidence="1">Uncharacterized protein</fullName>
    </submittedName>
</protein>
<dbReference type="OrthoDB" id="1445783at2"/>
<gene>
    <name evidence="1" type="ORF">DNU06_08605</name>
</gene>
<comment type="caution">
    <text evidence="1">The sequence shown here is derived from an EMBL/GenBank/DDBJ whole genome shotgun (WGS) entry which is preliminary data.</text>
</comment>
<reference evidence="1 2" key="1">
    <citation type="submission" date="2018-06" db="EMBL/GenBank/DDBJ databases">
        <title>The draft genome sequence of Crocinitomix sp. SM1701.</title>
        <authorList>
            <person name="Zhang X."/>
        </authorList>
    </citation>
    <scope>NUCLEOTIDE SEQUENCE [LARGE SCALE GENOMIC DNA]</scope>
    <source>
        <strain evidence="1 2">SM1701</strain>
    </source>
</reference>
<accession>A0A2W1N2V1</accession>
<sequence>MPKSIQLIWDFYGPDALQTAKHHAIHLKEYFDKEAHSFQKSDAELVTEDHAIGFIICAEKEVHLVKNQLKPHRALIL</sequence>